<dbReference type="Gene3D" id="3.90.180.10">
    <property type="entry name" value="Medium-chain alcohol dehydrogenases, catalytic domain"/>
    <property type="match status" value="1"/>
</dbReference>
<evidence type="ECO:0000256" key="3">
    <source>
        <dbReference type="ARBA" id="ARBA00022833"/>
    </source>
</evidence>
<accession>A0A1C6RII2</accession>
<feature type="domain" description="Alcohol dehydrogenase-like C-terminal" evidence="6">
    <location>
        <begin position="196"/>
        <end position="264"/>
    </location>
</feature>
<evidence type="ECO:0000256" key="1">
    <source>
        <dbReference type="ARBA" id="ARBA00001947"/>
    </source>
</evidence>
<dbReference type="AlphaFoldDB" id="A0A1C6RII2"/>
<evidence type="ECO:0000256" key="2">
    <source>
        <dbReference type="ARBA" id="ARBA00022723"/>
    </source>
</evidence>
<dbReference type="InterPro" id="IPR013149">
    <property type="entry name" value="ADH-like_C"/>
</dbReference>
<dbReference type="GO" id="GO:0016491">
    <property type="term" value="F:oxidoreductase activity"/>
    <property type="evidence" value="ECO:0007669"/>
    <property type="project" value="UniProtKB-KW"/>
</dbReference>
<name>A0A1C6RII2_9ACTN</name>
<dbReference type="Pfam" id="PF08240">
    <property type="entry name" value="ADH_N"/>
    <property type="match status" value="1"/>
</dbReference>
<dbReference type="Gene3D" id="3.40.50.720">
    <property type="entry name" value="NAD(P)-binding Rossmann-like Domain"/>
    <property type="match status" value="1"/>
</dbReference>
<sequence length="384" mass="40235">MRALCWAGDGHLAVRQVPDPELRNDQDAIVRVRCSATSGADLPLLAGGSPTFAVGDVLGHEFVGDVVEVGRRVHRHRVGDRVVVAATVSCGACWYCRRGLPAACDNGSVGPTVDDPAWGESVAGCFGRPPAGGGLPGGHAEYVRVPYADVGAFGVPEPVPDDRALFASAAAPAGWLGAELGGVGPGDVVAVWGAGAVGQLAARAARLLGADRVVVVDRHPDRLRFARWYAEADTLDHANADVLAELRELSGGRGPDVCVEAVGADGGPPRSRAERFLGAGRPPDAVREAVYACRKGGTVVVLGDRTDFADAFPLGVLTRRGVTLHGSRPQAHRHIPMLLGRMARDELRTEHLATHHLPLDRAADGYALFRDRADGCLRAVFSPG</sequence>
<gene>
    <name evidence="8" type="ORF">GA0070616_1165</name>
</gene>
<dbReference type="Proteomes" id="UP000199699">
    <property type="component" value="Unassembled WGS sequence"/>
</dbReference>
<dbReference type="InterPro" id="IPR013154">
    <property type="entry name" value="ADH-like_N"/>
</dbReference>
<protein>
    <submittedName>
        <fullName evidence="8">Threonine dehydrogenase</fullName>
    </submittedName>
</protein>
<proteinExistence type="inferred from homology"/>
<evidence type="ECO:0000259" key="7">
    <source>
        <dbReference type="Pfam" id="PF08240"/>
    </source>
</evidence>
<reference evidence="8 9" key="1">
    <citation type="submission" date="2016-06" db="EMBL/GenBank/DDBJ databases">
        <authorList>
            <person name="Kjaerup R.B."/>
            <person name="Dalgaard T.S."/>
            <person name="Juul-Madsen H.R."/>
        </authorList>
    </citation>
    <scope>NUCLEOTIDE SEQUENCE [LARGE SCALE GENOMIC DNA]</scope>
    <source>
        <strain evidence="8 9">DSM 43818</strain>
    </source>
</reference>
<comment type="cofactor">
    <cofactor evidence="1 5">
        <name>Zn(2+)</name>
        <dbReference type="ChEBI" id="CHEBI:29105"/>
    </cofactor>
</comment>
<evidence type="ECO:0000256" key="4">
    <source>
        <dbReference type="ARBA" id="ARBA00023002"/>
    </source>
</evidence>
<keyword evidence="3 5" id="KW-0862">Zinc</keyword>
<evidence type="ECO:0000313" key="8">
    <source>
        <dbReference type="EMBL" id="SCL16950.1"/>
    </source>
</evidence>
<dbReference type="SUPFAM" id="SSF50129">
    <property type="entry name" value="GroES-like"/>
    <property type="match status" value="1"/>
</dbReference>
<evidence type="ECO:0000259" key="6">
    <source>
        <dbReference type="Pfam" id="PF00107"/>
    </source>
</evidence>
<dbReference type="InterPro" id="IPR011032">
    <property type="entry name" value="GroES-like_sf"/>
</dbReference>
<dbReference type="GO" id="GO:0008270">
    <property type="term" value="F:zinc ion binding"/>
    <property type="evidence" value="ECO:0007669"/>
    <property type="project" value="InterPro"/>
</dbReference>
<comment type="similarity">
    <text evidence="5">Belongs to the zinc-containing alcohol dehydrogenase family.</text>
</comment>
<evidence type="ECO:0000256" key="5">
    <source>
        <dbReference type="RuleBase" id="RU361277"/>
    </source>
</evidence>
<dbReference type="InterPro" id="IPR002328">
    <property type="entry name" value="ADH_Zn_CS"/>
</dbReference>
<dbReference type="PANTHER" id="PTHR42813">
    <property type="entry name" value="ZINC-TYPE ALCOHOL DEHYDROGENASE-LIKE"/>
    <property type="match status" value="1"/>
</dbReference>
<feature type="domain" description="Alcohol dehydrogenase-like N-terminal" evidence="7">
    <location>
        <begin position="25"/>
        <end position="150"/>
    </location>
</feature>
<dbReference type="SUPFAM" id="SSF51735">
    <property type="entry name" value="NAD(P)-binding Rossmann-fold domains"/>
    <property type="match status" value="1"/>
</dbReference>
<dbReference type="EMBL" id="FMHT01000003">
    <property type="protein sequence ID" value="SCL16950.1"/>
    <property type="molecule type" value="Genomic_DNA"/>
</dbReference>
<keyword evidence="9" id="KW-1185">Reference proteome</keyword>
<dbReference type="Pfam" id="PF00107">
    <property type="entry name" value="ADH_zinc_N"/>
    <property type="match status" value="1"/>
</dbReference>
<dbReference type="OrthoDB" id="3399630at2"/>
<dbReference type="PANTHER" id="PTHR42813:SF2">
    <property type="entry name" value="DEHYDROGENASE, ZINC-CONTAINING, PUTATIVE (AFU_ORTHOLOGUE AFUA_2G02810)-RELATED"/>
    <property type="match status" value="1"/>
</dbReference>
<keyword evidence="4" id="KW-0560">Oxidoreductase</keyword>
<keyword evidence="2 5" id="KW-0479">Metal-binding</keyword>
<dbReference type="STRING" id="145857.GA0070616_1165"/>
<evidence type="ECO:0000313" key="9">
    <source>
        <dbReference type="Proteomes" id="UP000199699"/>
    </source>
</evidence>
<organism evidence="8 9">
    <name type="scientific">Micromonospora nigra</name>
    <dbReference type="NCBI Taxonomy" id="145857"/>
    <lineage>
        <taxon>Bacteria</taxon>
        <taxon>Bacillati</taxon>
        <taxon>Actinomycetota</taxon>
        <taxon>Actinomycetes</taxon>
        <taxon>Micromonosporales</taxon>
        <taxon>Micromonosporaceae</taxon>
        <taxon>Micromonospora</taxon>
    </lineage>
</organism>
<dbReference type="PROSITE" id="PS00059">
    <property type="entry name" value="ADH_ZINC"/>
    <property type="match status" value="1"/>
</dbReference>
<dbReference type="InterPro" id="IPR036291">
    <property type="entry name" value="NAD(P)-bd_dom_sf"/>
</dbReference>
<dbReference type="RefSeq" id="WP_091077373.1">
    <property type="nucleotide sequence ID" value="NZ_FMHT01000003.1"/>
</dbReference>